<proteinExistence type="predicted"/>
<reference evidence="1" key="1">
    <citation type="submission" date="2020-11" db="EMBL/GenBank/DDBJ databases">
        <authorList>
            <consortium name="DOE Joint Genome Institute"/>
            <person name="Ahrendt S."/>
            <person name="Riley R."/>
            <person name="Andreopoulos W."/>
            <person name="Labutti K."/>
            <person name="Pangilinan J."/>
            <person name="Ruiz-Duenas F.J."/>
            <person name="Barrasa J.M."/>
            <person name="Sanchez-Garcia M."/>
            <person name="Camarero S."/>
            <person name="Miyauchi S."/>
            <person name="Serrano A."/>
            <person name="Linde D."/>
            <person name="Babiker R."/>
            <person name="Drula E."/>
            <person name="Ayuso-Fernandez I."/>
            <person name="Pacheco R."/>
            <person name="Padilla G."/>
            <person name="Ferreira P."/>
            <person name="Barriuso J."/>
            <person name="Kellner H."/>
            <person name="Castanera R."/>
            <person name="Alfaro M."/>
            <person name="Ramirez L."/>
            <person name="Pisabarro A.G."/>
            <person name="Kuo A."/>
            <person name="Tritt A."/>
            <person name="Lipzen A."/>
            <person name="He G."/>
            <person name="Yan M."/>
            <person name="Ng V."/>
            <person name="Cullen D."/>
            <person name="Martin F."/>
            <person name="Rosso M.-N."/>
            <person name="Henrissat B."/>
            <person name="Hibbett D."/>
            <person name="Martinez A.T."/>
            <person name="Grigoriev I.V."/>
        </authorList>
    </citation>
    <scope>NUCLEOTIDE SEQUENCE</scope>
    <source>
        <strain evidence="1">MF-IS2</strain>
    </source>
</reference>
<organism evidence="1 2">
    <name type="scientific">Macrolepiota fuliginosa MF-IS2</name>
    <dbReference type="NCBI Taxonomy" id="1400762"/>
    <lineage>
        <taxon>Eukaryota</taxon>
        <taxon>Fungi</taxon>
        <taxon>Dikarya</taxon>
        <taxon>Basidiomycota</taxon>
        <taxon>Agaricomycotina</taxon>
        <taxon>Agaricomycetes</taxon>
        <taxon>Agaricomycetidae</taxon>
        <taxon>Agaricales</taxon>
        <taxon>Agaricineae</taxon>
        <taxon>Agaricaceae</taxon>
        <taxon>Macrolepiota</taxon>
    </lineage>
</organism>
<protein>
    <submittedName>
        <fullName evidence="1">Uncharacterized protein</fullName>
    </submittedName>
</protein>
<dbReference type="EMBL" id="MU152492">
    <property type="protein sequence ID" value="KAF9440479.1"/>
    <property type="molecule type" value="Genomic_DNA"/>
</dbReference>
<dbReference type="AlphaFoldDB" id="A0A9P5WWU5"/>
<keyword evidence="2" id="KW-1185">Reference proteome</keyword>
<name>A0A9P5WWU5_9AGAR</name>
<comment type="caution">
    <text evidence="1">The sequence shown here is derived from an EMBL/GenBank/DDBJ whole genome shotgun (WGS) entry which is preliminary data.</text>
</comment>
<feature type="non-terminal residue" evidence="1">
    <location>
        <position position="1"/>
    </location>
</feature>
<dbReference type="OrthoDB" id="3270336at2759"/>
<accession>A0A9P5WWU5</accession>
<evidence type="ECO:0000313" key="1">
    <source>
        <dbReference type="EMBL" id="KAF9440479.1"/>
    </source>
</evidence>
<evidence type="ECO:0000313" key="2">
    <source>
        <dbReference type="Proteomes" id="UP000807342"/>
    </source>
</evidence>
<gene>
    <name evidence="1" type="ORF">P691DRAFT_687540</name>
</gene>
<sequence>GQLFVDDELTSEEYEVICGNYLCYTGRGNQTSKKSWFPLLHVYEGSGEDHGRWTESIDTIYTNRVGAISGSRPNAAFHKPLTSTMWRPRLRGTLDGRHAVKCREELLREFLSLHISH</sequence>
<dbReference type="Proteomes" id="UP000807342">
    <property type="component" value="Unassembled WGS sequence"/>
</dbReference>